<dbReference type="Gene3D" id="3.40.50.1010">
    <property type="entry name" value="5'-nuclease"/>
    <property type="match status" value="1"/>
</dbReference>
<dbReference type="RefSeq" id="WP_010206579.1">
    <property type="nucleotide sequence ID" value="NZ_CP019871.1"/>
</dbReference>
<organism evidence="2 3">
    <name type="scientific">Pseudomonas syringae pv. tomato</name>
    <dbReference type="NCBI Taxonomy" id="323"/>
    <lineage>
        <taxon>Bacteria</taxon>
        <taxon>Pseudomonadati</taxon>
        <taxon>Pseudomonadota</taxon>
        <taxon>Gammaproteobacteria</taxon>
        <taxon>Pseudomonadales</taxon>
        <taxon>Pseudomonadaceae</taxon>
        <taxon>Pseudomonas</taxon>
    </lineage>
</organism>
<gene>
    <name evidence="2" type="ORF">DAPPPG215_08625</name>
</gene>
<feature type="domain" description="PIN" evidence="1">
    <location>
        <begin position="51"/>
        <end position="177"/>
    </location>
</feature>
<dbReference type="InterPro" id="IPR002716">
    <property type="entry name" value="PIN_dom"/>
</dbReference>
<dbReference type="Pfam" id="PF01850">
    <property type="entry name" value="PIN"/>
    <property type="match status" value="1"/>
</dbReference>
<evidence type="ECO:0000313" key="3">
    <source>
        <dbReference type="Proteomes" id="UP001177000"/>
    </source>
</evidence>
<dbReference type="InterPro" id="IPR029060">
    <property type="entry name" value="PIN-like_dom_sf"/>
</dbReference>
<reference evidence="2" key="1">
    <citation type="submission" date="2023-03" db="EMBL/GenBank/DDBJ databases">
        <authorList>
            <person name="Pothier F. J."/>
        </authorList>
    </citation>
    <scope>NUCLEOTIDE SEQUENCE</scope>
    <source>
        <strain evidence="2">DAPP-PG 215</strain>
    </source>
</reference>
<name>A0AAQ0N9B3_PSEUB</name>
<dbReference type="EMBL" id="OX458335">
    <property type="protein sequence ID" value="CAI8808307.1"/>
    <property type="molecule type" value="Genomic_DNA"/>
</dbReference>
<evidence type="ECO:0000313" key="2">
    <source>
        <dbReference type="EMBL" id="CAI8808307.1"/>
    </source>
</evidence>
<dbReference type="Proteomes" id="UP001177000">
    <property type="component" value="Chromosome"/>
</dbReference>
<evidence type="ECO:0000259" key="1">
    <source>
        <dbReference type="Pfam" id="PF01850"/>
    </source>
</evidence>
<protein>
    <submittedName>
        <fullName evidence="2">PINc domain-containing protein</fullName>
    </submittedName>
</protein>
<dbReference type="SUPFAM" id="SSF88723">
    <property type="entry name" value="PIN domain-like"/>
    <property type="match status" value="1"/>
</dbReference>
<accession>A0AAQ0N9B3</accession>
<proteinExistence type="predicted"/>
<dbReference type="AlphaFoldDB" id="A0AAQ0N9B3"/>
<sequence>MFLDIKDHEPSKESVFFVDTNVWYWTTYAASKKFFGNTAPRDYQMEFYPAFIERVLANDATLHYTCLTLVELTSLIERSEFEIFKAFNGDKKSSLKQFRKDSAQRNAVLAEIQSAWEQIQSMASELPTLLPKGVSAELVGIVNAHTVDGYDALYIKLMRDHKIENIITDDKDFKGVPDLNLYSCYPA</sequence>